<evidence type="ECO:0000256" key="1">
    <source>
        <dbReference type="SAM" id="MobiDB-lite"/>
    </source>
</evidence>
<name>A0A814RTL7_ADIRI</name>
<organism evidence="3 4">
    <name type="scientific">Adineta ricciae</name>
    <name type="common">Rotifer</name>
    <dbReference type="NCBI Taxonomy" id="249248"/>
    <lineage>
        <taxon>Eukaryota</taxon>
        <taxon>Metazoa</taxon>
        <taxon>Spiralia</taxon>
        <taxon>Gnathifera</taxon>
        <taxon>Rotifera</taxon>
        <taxon>Eurotatoria</taxon>
        <taxon>Bdelloidea</taxon>
        <taxon>Adinetida</taxon>
        <taxon>Adinetidae</taxon>
        <taxon>Adineta</taxon>
    </lineage>
</organism>
<evidence type="ECO:0000313" key="4">
    <source>
        <dbReference type="Proteomes" id="UP000663828"/>
    </source>
</evidence>
<reference evidence="3" key="1">
    <citation type="submission" date="2021-02" db="EMBL/GenBank/DDBJ databases">
        <authorList>
            <person name="Nowell W R."/>
        </authorList>
    </citation>
    <scope>NUCLEOTIDE SEQUENCE</scope>
</reference>
<feature type="region of interest" description="Disordered" evidence="1">
    <location>
        <begin position="195"/>
        <end position="369"/>
    </location>
</feature>
<proteinExistence type="predicted"/>
<keyword evidence="4" id="KW-1185">Reference proteome</keyword>
<feature type="compositionally biased region" description="Acidic residues" evidence="1">
    <location>
        <begin position="510"/>
        <end position="526"/>
    </location>
</feature>
<protein>
    <recommendedName>
        <fullName evidence="2">Ribosomal protein eL8/eL30/eS12/Gadd45 domain-containing protein</fullName>
    </recommendedName>
</protein>
<dbReference type="GO" id="GO:0003730">
    <property type="term" value="F:mRNA 3'-UTR binding"/>
    <property type="evidence" value="ECO:0007669"/>
    <property type="project" value="TreeGrafter"/>
</dbReference>
<dbReference type="GO" id="GO:0035368">
    <property type="term" value="F:selenocysteine insertion sequence binding"/>
    <property type="evidence" value="ECO:0007669"/>
    <property type="project" value="InterPro"/>
</dbReference>
<dbReference type="GO" id="GO:0043021">
    <property type="term" value="F:ribonucleoprotein complex binding"/>
    <property type="evidence" value="ECO:0007669"/>
    <property type="project" value="TreeGrafter"/>
</dbReference>
<evidence type="ECO:0000313" key="3">
    <source>
        <dbReference type="EMBL" id="CAF1136332.1"/>
    </source>
</evidence>
<gene>
    <name evidence="3" type="ORF">XAT740_LOCUS20174</name>
</gene>
<dbReference type="Proteomes" id="UP000663828">
    <property type="component" value="Unassembled WGS sequence"/>
</dbReference>
<dbReference type="AlphaFoldDB" id="A0A814RTL7"/>
<dbReference type="EMBL" id="CAJNOR010001400">
    <property type="protein sequence ID" value="CAF1136332.1"/>
    <property type="molecule type" value="Genomic_DNA"/>
</dbReference>
<feature type="compositionally biased region" description="Polar residues" evidence="1">
    <location>
        <begin position="794"/>
        <end position="803"/>
    </location>
</feature>
<comment type="caution">
    <text evidence="3">The sequence shown here is derived from an EMBL/GenBank/DDBJ whole genome shotgun (WGS) entry which is preliminary data.</text>
</comment>
<dbReference type="GO" id="GO:1990904">
    <property type="term" value="C:ribonucleoprotein complex"/>
    <property type="evidence" value="ECO:0007669"/>
    <property type="project" value="TreeGrafter"/>
</dbReference>
<dbReference type="FunFam" id="3.30.1330.30:FF:000004">
    <property type="entry name" value="selenocysteine insertion sequence-binding protein 2"/>
    <property type="match status" value="1"/>
</dbReference>
<feature type="compositionally biased region" description="Polar residues" evidence="1">
    <location>
        <begin position="199"/>
        <end position="228"/>
    </location>
</feature>
<dbReference type="GO" id="GO:0005739">
    <property type="term" value="C:mitochondrion"/>
    <property type="evidence" value="ECO:0007669"/>
    <property type="project" value="TreeGrafter"/>
</dbReference>
<evidence type="ECO:0000259" key="2">
    <source>
        <dbReference type="Pfam" id="PF01248"/>
    </source>
</evidence>
<feature type="region of interest" description="Disordered" evidence="1">
    <location>
        <begin position="794"/>
        <end position="822"/>
    </location>
</feature>
<dbReference type="InterPro" id="IPR029064">
    <property type="entry name" value="Ribosomal_eL30-like_sf"/>
</dbReference>
<dbReference type="Pfam" id="PF01248">
    <property type="entry name" value="Ribosomal_L7Ae"/>
    <property type="match status" value="1"/>
</dbReference>
<dbReference type="GO" id="GO:0001514">
    <property type="term" value="P:selenocysteine incorporation"/>
    <property type="evidence" value="ECO:0007669"/>
    <property type="project" value="UniProtKB-ARBA"/>
</dbReference>
<feature type="compositionally biased region" description="Basic and acidic residues" evidence="1">
    <location>
        <begin position="272"/>
        <end position="294"/>
    </location>
</feature>
<feature type="region of interest" description="Disordered" evidence="1">
    <location>
        <begin position="110"/>
        <end position="182"/>
    </location>
</feature>
<feature type="compositionally biased region" description="Basic residues" evidence="1">
    <location>
        <begin position="296"/>
        <end position="307"/>
    </location>
</feature>
<feature type="compositionally biased region" description="Low complexity" evidence="1">
    <location>
        <begin position="356"/>
        <end position="366"/>
    </location>
</feature>
<dbReference type="InterPro" id="IPR004038">
    <property type="entry name" value="Ribosomal_eL8/eL30/eS12/Gad45"/>
</dbReference>
<dbReference type="PANTHER" id="PTHR13284:SF4">
    <property type="entry name" value="C2H2-TYPE DOMAIN-CONTAINING PROTEIN"/>
    <property type="match status" value="1"/>
</dbReference>
<sequence>MTTSSSSGLSPEAKEFVPVILNPSSTTIPTIYSSDQQAMIYPLMKYPEMDFRMPPNQPFHLNTNNTSQIMLLPTPGCYPATQILYPPHEQSSVFYPIDYNPSSLMNYSLSRPNSTRISSARHQNSANHSNKPSSEIASFNDRRNFHSTNSKHQPKNNRARPNQQQYEQRKDSAKSSNNNQVKMNGTLFKLRTEDFPSLPMSNSQPKKAAIQSQTSVDTKSTPSWNKVVSSPRPRSTSTHSASIENQQPRKTKSPTPTKSSKATPQKQRSHSLTRDNKIQEEQRTKAANETDTQTKQKQKSSKQKKTKSKEEPVITTKEKEEEGQQQQSVPFTLDDENAFPVLGQETSVSATKESNHNTSTKTTTSTPGLISKSKMKVNHTYQIRLQDMFNALNTAIQNKHHHTQQKSSTIEFSGANPLDSNPAPKRGKEREHPKAHKPTKLKRIINKELEENQKQRQQLLTKVANIKQPDDRESQNETDVITDDYTNDASPIKLHDNTAEYTSASCTEESNNDTDDDDDDEDDDMLDHEPASQLQTPYAQQMPQSNIKQQIHDAGFREYCSQLIDRQLDELCIQLLITLKRFQDRKKQQFQSNPERARRKRRFVHGIREVTKHLRLQRLKCVLIAPDCQSIQSEGGLNDAIDQIISLCKEQNIPYIFTLNRQKLGRCLNKIARISTIGIFDYSGADQLYKQIVGITDENQRAYKQIIDNIINQEDTAAATSAPSHGLNSREFYKILHRTFQQQNQPRQYIVNTIPDESLSKVLPKVAAHQAHSRQTSDTSTIYIDPQLINSIKKQHTRASSGTFDMGKSSMAKKNHQRTLSDGATRVDDTSLQIKHHVKTHSRTPSGCSAISQIEQQDYFEQSKNILMNTNDESAADTEENRLKSINEDTEENSANIKRKNVEKWINDN</sequence>
<accession>A0A814RTL7</accession>
<feature type="region of interest" description="Disordered" evidence="1">
    <location>
        <begin position="400"/>
        <end position="442"/>
    </location>
</feature>
<feature type="domain" description="Ribosomal protein eL8/eL30/eS12/Gadd45" evidence="2">
    <location>
        <begin position="590"/>
        <end position="688"/>
    </location>
</feature>
<feature type="compositionally biased region" description="Low complexity" evidence="1">
    <location>
        <begin position="229"/>
        <end position="266"/>
    </location>
</feature>
<feature type="compositionally biased region" description="Basic and acidic residues" evidence="1">
    <location>
        <begin position="308"/>
        <end position="322"/>
    </location>
</feature>
<feature type="compositionally biased region" description="Polar residues" evidence="1">
    <location>
        <begin position="110"/>
        <end position="137"/>
    </location>
</feature>
<feature type="compositionally biased region" description="Basic residues" evidence="1">
    <location>
        <begin position="433"/>
        <end position="442"/>
    </location>
</feature>
<feature type="region of interest" description="Disordered" evidence="1">
    <location>
        <begin position="462"/>
        <end position="528"/>
    </location>
</feature>
<feature type="compositionally biased region" description="Polar residues" evidence="1">
    <location>
        <begin position="499"/>
        <end position="509"/>
    </location>
</feature>
<dbReference type="Gene3D" id="3.30.1330.30">
    <property type="match status" value="1"/>
</dbReference>
<dbReference type="SUPFAM" id="SSF55315">
    <property type="entry name" value="L30e-like"/>
    <property type="match status" value="1"/>
</dbReference>
<dbReference type="PANTHER" id="PTHR13284">
    <property type="entry name" value="GH01354P"/>
    <property type="match status" value="1"/>
</dbReference>
<dbReference type="InterPro" id="IPR040051">
    <property type="entry name" value="SECISBP2"/>
</dbReference>